<dbReference type="AlphaFoldDB" id="A0A0G0YRE7"/>
<protein>
    <submittedName>
        <fullName evidence="1">Uncharacterized protein</fullName>
    </submittedName>
</protein>
<reference evidence="1 2" key="1">
    <citation type="journal article" date="2015" name="Nature">
        <title>rRNA introns, odd ribosomes, and small enigmatic genomes across a large radiation of phyla.</title>
        <authorList>
            <person name="Brown C.T."/>
            <person name="Hug L.A."/>
            <person name="Thomas B.C."/>
            <person name="Sharon I."/>
            <person name="Castelle C.J."/>
            <person name="Singh A."/>
            <person name="Wilkins M.J."/>
            <person name="Williams K.H."/>
            <person name="Banfield J.F."/>
        </authorList>
    </citation>
    <scope>NUCLEOTIDE SEQUENCE [LARGE SCALE GENOMIC DNA]</scope>
</reference>
<gene>
    <name evidence="1" type="ORF">UV00_C0003G0022</name>
</gene>
<accession>A0A0G0YRE7</accession>
<comment type="caution">
    <text evidence="1">The sequence shown here is derived from an EMBL/GenBank/DDBJ whole genome shotgun (WGS) entry which is preliminary data.</text>
</comment>
<evidence type="ECO:0000313" key="2">
    <source>
        <dbReference type="Proteomes" id="UP000033847"/>
    </source>
</evidence>
<dbReference type="EMBL" id="LCCU01000003">
    <property type="protein sequence ID" value="KKS39190.1"/>
    <property type="molecule type" value="Genomic_DNA"/>
</dbReference>
<proteinExistence type="predicted"/>
<evidence type="ECO:0000313" key="1">
    <source>
        <dbReference type="EMBL" id="KKS39190.1"/>
    </source>
</evidence>
<name>A0A0G0YRE7_UNCKA</name>
<organism evidence="1 2">
    <name type="scientific">candidate division WWE3 bacterium GW2011_GWF1_42_14</name>
    <dbReference type="NCBI Taxonomy" id="1619138"/>
    <lineage>
        <taxon>Bacteria</taxon>
        <taxon>Katanobacteria</taxon>
    </lineage>
</organism>
<dbReference type="Proteomes" id="UP000033847">
    <property type="component" value="Unassembled WGS sequence"/>
</dbReference>
<sequence length="85" mass="9703">MFEAFSFRSLLRAQGIRLLSIQYTETHAPGANHVCCKPIEYSVADGSFKQIPEETMHEISESLRFRPSKAEVSRLSSTLYVRVPR</sequence>